<reference evidence="1" key="1">
    <citation type="submission" date="2018-05" db="EMBL/GenBank/DDBJ databases">
        <authorList>
            <person name="Lanie J.A."/>
            <person name="Ng W.-L."/>
            <person name="Kazmierczak K.M."/>
            <person name="Andrzejewski T.M."/>
            <person name="Davidsen T.M."/>
            <person name="Wayne K.J."/>
            <person name="Tettelin H."/>
            <person name="Glass J.I."/>
            <person name="Rusch D."/>
            <person name="Podicherti R."/>
            <person name="Tsui H.-C.T."/>
            <person name="Winkler M.E."/>
        </authorList>
    </citation>
    <scope>NUCLEOTIDE SEQUENCE</scope>
</reference>
<name>A0A382H6J5_9ZZZZ</name>
<gene>
    <name evidence="1" type="ORF">METZ01_LOCUS235768</name>
</gene>
<dbReference type="EMBL" id="UINC01059469">
    <property type="protein sequence ID" value="SVB82914.1"/>
    <property type="molecule type" value="Genomic_DNA"/>
</dbReference>
<sequence length="363" mass="40783">MKRILLLLLVTSGFSQTAEWIYYNNAGDTNSAYRIKPDGTENELIMENAVISDISEDGLKILFDTNGIILLVDTESMDTLTVDNDGINPRFTSDENVIIYYKYMIGNPEGDQLYKYSFIDSSETLIADSCHRYVDNGIMSPDKQKFVFFQSNQGSMDVVIADIQSGQTLTLQSVPNNSDGYTPSHTYWGLDDYIYLNLPDSNNVIQLFRIHSANGDASPIQLTEENENCRLLASNDIHLEKLAFAILDTVRECWLYDFESNETSYLGDINSSSLSAQSAHQTWSPDNSKIAIGKVWATGIWTPGPIKIFDTITDSFTTLVDSTWPPCFWVGDTDEQVSIIDETLPITYNLYNAYPNPFNPVTT</sequence>
<evidence type="ECO:0000313" key="1">
    <source>
        <dbReference type="EMBL" id="SVB82914.1"/>
    </source>
</evidence>
<dbReference type="AlphaFoldDB" id="A0A382H6J5"/>
<feature type="non-terminal residue" evidence="1">
    <location>
        <position position="363"/>
    </location>
</feature>
<proteinExistence type="predicted"/>
<dbReference type="Gene3D" id="2.120.10.30">
    <property type="entry name" value="TolB, C-terminal domain"/>
    <property type="match status" value="1"/>
</dbReference>
<evidence type="ECO:0008006" key="2">
    <source>
        <dbReference type="Google" id="ProtNLM"/>
    </source>
</evidence>
<accession>A0A382H6J5</accession>
<organism evidence="1">
    <name type="scientific">marine metagenome</name>
    <dbReference type="NCBI Taxonomy" id="408172"/>
    <lineage>
        <taxon>unclassified sequences</taxon>
        <taxon>metagenomes</taxon>
        <taxon>ecological metagenomes</taxon>
    </lineage>
</organism>
<dbReference type="InterPro" id="IPR011042">
    <property type="entry name" value="6-blade_b-propeller_TolB-like"/>
</dbReference>
<dbReference type="SUPFAM" id="SSF69304">
    <property type="entry name" value="Tricorn protease N-terminal domain"/>
    <property type="match status" value="1"/>
</dbReference>
<protein>
    <recommendedName>
        <fullName evidence="2">Dipeptidylpeptidase IV N-terminal domain-containing protein</fullName>
    </recommendedName>
</protein>